<protein>
    <submittedName>
        <fullName evidence="2">Uncharacterized protein</fullName>
    </submittedName>
</protein>
<evidence type="ECO:0000313" key="2">
    <source>
        <dbReference type="EMBL" id="MDE4908188.1"/>
    </source>
</evidence>
<comment type="caution">
    <text evidence="2">The sequence shown here is derived from an EMBL/GenBank/DDBJ whole genome shotgun (WGS) entry which is preliminary data.</text>
</comment>
<name>A0A9Q4PY83_9EURY</name>
<feature type="region of interest" description="Disordered" evidence="1">
    <location>
        <begin position="28"/>
        <end position="58"/>
    </location>
</feature>
<dbReference type="EMBL" id="JAKELO010000002">
    <property type="protein sequence ID" value="MDE4908188.1"/>
    <property type="molecule type" value="Genomic_DNA"/>
</dbReference>
<proteinExistence type="predicted"/>
<gene>
    <name evidence="2" type="ORF">L0665_06140</name>
</gene>
<evidence type="ECO:0000256" key="1">
    <source>
        <dbReference type="SAM" id="MobiDB-lite"/>
    </source>
</evidence>
<accession>A0A9Q4PY83</accession>
<evidence type="ECO:0000313" key="3">
    <source>
        <dbReference type="Proteomes" id="UP001143747"/>
    </source>
</evidence>
<dbReference type="RefSeq" id="WP_274924823.1">
    <property type="nucleotide sequence ID" value="NZ_JAKELO010000002.1"/>
</dbReference>
<reference evidence="2" key="1">
    <citation type="submission" date="2022-01" db="EMBL/GenBank/DDBJ databases">
        <title>Draft genome of Methanogenium marinum DSM 15558.</title>
        <authorList>
            <person name="Chen S.-C."/>
            <person name="You Y.-T."/>
        </authorList>
    </citation>
    <scope>NUCLEOTIDE SEQUENCE</scope>
    <source>
        <strain evidence="2">DSM 15558</strain>
    </source>
</reference>
<keyword evidence="3" id="KW-1185">Reference proteome</keyword>
<dbReference type="AlphaFoldDB" id="A0A9Q4PY83"/>
<sequence>MRKDISIISAAILVILVAAAVISAGCTGNTDTTSPVTATPTPEATAVETPETTGDVTPAPTAVATEAPATTFRGTGNENVTVSLAKGVHLLTVKQDSSAENTVSVETEKDYISVKSTLNEAVADEAVQDGKYTWSYAFMLEEDAEADVQVETTGNWTLYFSFPQQINGIVPQTFKGIGNTATPFFQINEGTYNFAIIAANNDVVGVHLMDFEGNDIEVDYREMPLAFHEGSYDDVVTVAVNESNNYLMNVICDGDWTVSVAEA</sequence>
<dbReference type="PROSITE" id="PS51257">
    <property type="entry name" value="PROKAR_LIPOPROTEIN"/>
    <property type="match status" value="1"/>
</dbReference>
<dbReference type="Proteomes" id="UP001143747">
    <property type="component" value="Unassembled WGS sequence"/>
</dbReference>
<organism evidence="2 3">
    <name type="scientific">Methanogenium marinum</name>
    <dbReference type="NCBI Taxonomy" id="348610"/>
    <lineage>
        <taxon>Archaea</taxon>
        <taxon>Methanobacteriati</taxon>
        <taxon>Methanobacteriota</taxon>
        <taxon>Stenosarchaea group</taxon>
        <taxon>Methanomicrobia</taxon>
        <taxon>Methanomicrobiales</taxon>
        <taxon>Methanomicrobiaceae</taxon>
        <taxon>Methanogenium</taxon>
    </lineage>
</organism>